<dbReference type="Pfam" id="PF07791">
    <property type="entry name" value="Imm11"/>
    <property type="match status" value="1"/>
</dbReference>
<protein>
    <recommendedName>
        <fullName evidence="1">Immunity MXAN-0049 protein domain-containing protein</fullName>
    </recommendedName>
</protein>
<accession>A0A249W6S7</accession>
<evidence type="ECO:0000259" key="1">
    <source>
        <dbReference type="Pfam" id="PF07791"/>
    </source>
</evidence>
<sequence length="201" mass="22588">MSTEQLTTFSENLLGSDIIAKPADGREFLYSTDIFVPVSTSAPIVWTAGEHPLEDVPDIIDKGDRLVSRLIMEAIMAWDPYGVIFLPAELHSTCRQLTGFYIMSVNNTIDVINDEESFVFTRDKSHLGLPPKVVVSELYISESKYNAIEPHKKHIFRVQGSDDTIFFSTELVDNVWEIAEKNGAVGLVQEPFDFDEEAPVF</sequence>
<dbReference type="EMBL" id="CP023248">
    <property type="protein sequence ID" value="ASZ52234.1"/>
    <property type="molecule type" value="Genomic_DNA"/>
</dbReference>
<evidence type="ECO:0000313" key="3">
    <source>
        <dbReference type="EMBL" id="OQK04562.1"/>
    </source>
</evidence>
<name>A0A249W6S7_VIBPH</name>
<dbReference type="Proteomes" id="UP000191946">
    <property type="component" value="Unassembled WGS sequence"/>
</dbReference>
<organism evidence="2">
    <name type="scientific">Vibrio parahaemolyticus</name>
    <dbReference type="NCBI Taxonomy" id="670"/>
    <lineage>
        <taxon>Bacteria</taxon>
        <taxon>Pseudomonadati</taxon>
        <taxon>Pseudomonadota</taxon>
        <taxon>Gammaproteobacteria</taxon>
        <taxon>Vibrionales</taxon>
        <taxon>Vibrionaceae</taxon>
        <taxon>Vibrio</taxon>
    </lineage>
</organism>
<dbReference type="InterPro" id="IPR012433">
    <property type="entry name" value="Imm11"/>
</dbReference>
<proteinExistence type="predicted"/>
<gene>
    <name evidence="3" type="ORF">AKG60_00565</name>
    <name evidence="2" type="ORF">YA91_17620</name>
</gene>
<feature type="domain" description="Immunity MXAN-0049 protein" evidence="1">
    <location>
        <begin position="62"/>
        <end position="177"/>
    </location>
</feature>
<evidence type="ECO:0000313" key="2">
    <source>
        <dbReference type="EMBL" id="ASZ52234.1"/>
    </source>
</evidence>
<dbReference type="EMBL" id="LHQV01000002">
    <property type="protein sequence ID" value="OQK04562.1"/>
    <property type="molecule type" value="Genomic_DNA"/>
</dbReference>
<reference evidence="2" key="2">
    <citation type="submission" date="2017-09" db="EMBL/GenBank/DDBJ databases">
        <authorList>
            <person name="Ehlers B."/>
            <person name="Leendertz F.H."/>
        </authorList>
    </citation>
    <scope>NUCLEOTIDE SEQUENCE</scope>
    <source>
        <strain evidence="2">MAVP-26</strain>
    </source>
</reference>
<evidence type="ECO:0000313" key="4">
    <source>
        <dbReference type="Proteomes" id="UP000191946"/>
    </source>
</evidence>
<dbReference type="RefSeq" id="WP_005495174.1">
    <property type="nucleotide sequence ID" value="NZ_CANUIA010000007.1"/>
</dbReference>
<dbReference type="AlphaFoldDB" id="A0A249W6S7"/>
<keyword evidence="4" id="KW-1185">Reference proteome</keyword>
<reference evidence="3 4" key="1">
    <citation type="submission" date="2015-08" db="EMBL/GenBank/DDBJ databases">
        <title>Draft Genome Sequences of Vibrio parahaemolyticus Strains.</title>
        <authorList>
            <person name="Gonzalez-Escalona N."/>
            <person name="DePaola A."/>
        </authorList>
    </citation>
    <scope>NUCLEOTIDE SEQUENCE [LARGE SCALE GENOMIC DNA]</scope>
    <source>
        <strain evidence="3 4">CFSAN001621</strain>
    </source>
</reference>